<protein>
    <recommendedName>
        <fullName evidence="3">Vesicle transport protein USE1</fullName>
    </recommendedName>
    <alternativeName>
        <fullName evidence="11">USE1-like protein</fullName>
    </alternativeName>
</protein>
<evidence type="ECO:0000256" key="12">
    <source>
        <dbReference type="SAM" id="Phobius"/>
    </source>
</evidence>
<evidence type="ECO:0000256" key="9">
    <source>
        <dbReference type="ARBA" id="ARBA00022989"/>
    </source>
</evidence>
<evidence type="ECO:0000256" key="5">
    <source>
        <dbReference type="ARBA" id="ARBA00022692"/>
    </source>
</evidence>
<keyword evidence="14" id="KW-1185">Reference proteome</keyword>
<evidence type="ECO:0000256" key="6">
    <source>
        <dbReference type="ARBA" id="ARBA00022824"/>
    </source>
</evidence>
<name>A0ABM5IXG1_DIAVI</name>
<keyword evidence="10 12" id="KW-0472">Membrane</keyword>
<dbReference type="Proteomes" id="UP001652700">
    <property type="component" value="Unplaced"/>
</dbReference>
<keyword evidence="8" id="KW-0653">Protein transport</keyword>
<evidence type="ECO:0000256" key="3">
    <source>
        <dbReference type="ARBA" id="ARBA00015843"/>
    </source>
</evidence>
<proteinExistence type="inferred from homology"/>
<dbReference type="InterPro" id="IPR019150">
    <property type="entry name" value="Vesicle_transport_protein_Use1"/>
</dbReference>
<dbReference type="Pfam" id="PF09753">
    <property type="entry name" value="Use1"/>
    <property type="match status" value="2"/>
</dbReference>
<dbReference type="RefSeq" id="XP_028147023.2">
    <property type="nucleotide sequence ID" value="XM_028291222.2"/>
</dbReference>
<dbReference type="PANTHER" id="PTHR13050:SF7">
    <property type="entry name" value="VESICLE TRANSPORT PROTEIN USE1"/>
    <property type="match status" value="1"/>
</dbReference>
<evidence type="ECO:0000256" key="8">
    <source>
        <dbReference type="ARBA" id="ARBA00022927"/>
    </source>
</evidence>
<organism evidence="13 14">
    <name type="scientific">Diabrotica virgifera virgifera</name>
    <name type="common">western corn rootworm</name>
    <dbReference type="NCBI Taxonomy" id="50390"/>
    <lineage>
        <taxon>Eukaryota</taxon>
        <taxon>Metazoa</taxon>
        <taxon>Ecdysozoa</taxon>
        <taxon>Arthropoda</taxon>
        <taxon>Hexapoda</taxon>
        <taxon>Insecta</taxon>
        <taxon>Pterygota</taxon>
        <taxon>Neoptera</taxon>
        <taxon>Endopterygota</taxon>
        <taxon>Coleoptera</taxon>
        <taxon>Polyphaga</taxon>
        <taxon>Cucujiformia</taxon>
        <taxon>Chrysomeloidea</taxon>
        <taxon>Chrysomelidae</taxon>
        <taxon>Galerucinae</taxon>
        <taxon>Diabroticina</taxon>
        <taxon>Diabroticites</taxon>
        <taxon>Diabrotica</taxon>
    </lineage>
</organism>
<accession>A0ABM5IXG1</accession>
<comment type="similarity">
    <text evidence="2">Belongs to the USE1 family.</text>
</comment>
<evidence type="ECO:0000256" key="11">
    <source>
        <dbReference type="ARBA" id="ARBA00032711"/>
    </source>
</evidence>
<dbReference type="PANTHER" id="PTHR13050">
    <property type="entry name" value="USE1-LIKE PROTEIN"/>
    <property type="match status" value="1"/>
</dbReference>
<keyword evidence="9 12" id="KW-1133">Transmembrane helix</keyword>
<comment type="subcellular location">
    <subcellularLocation>
        <location evidence="1">Endoplasmic reticulum membrane</location>
        <topology evidence="1">Single-pass type IV membrane protein</topology>
    </subcellularLocation>
</comment>
<keyword evidence="4" id="KW-0813">Transport</keyword>
<keyword evidence="6" id="KW-0256">Endoplasmic reticulum</keyword>
<keyword evidence="5 12" id="KW-0812">Transmembrane</keyword>
<dbReference type="CDD" id="cd15860">
    <property type="entry name" value="SNARE_USE1"/>
    <property type="match status" value="1"/>
</dbReference>
<dbReference type="GeneID" id="114340475"/>
<evidence type="ECO:0000256" key="7">
    <source>
        <dbReference type="ARBA" id="ARBA00022892"/>
    </source>
</evidence>
<evidence type="ECO:0000256" key="10">
    <source>
        <dbReference type="ARBA" id="ARBA00023136"/>
    </source>
</evidence>
<feature type="transmembrane region" description="Helical" evidence="12">
    <location>
        <begin position="182"/>
        <end position="201"/>
    </location>
</feature>
<evidence type="ECO:0000256" key="4">
    <source>
        <dbReference type="ARBA" id="ARBA00022448"/>
    </source>
</evidence>
<reference evidence="13" key="1">
    <citation type="submission" date="2025-05" db="UniProtKB">
        <authorList>
            <consortium name="EnsemblMetazoa"/>
        </authorList>
    </citation>
    <scope>IDENTIFICATION</scope>
</reference>
<evidence type="ECO:0000256" key="2">
    <source>
        <dbReference type="ARBA" id="ARBA00007891"/>
    </source>
</evidence>
<evidence type="ECO:0000256" key="1">
    <source>
        <dbReference type="ARBA" id="ARBA00004163"/>
    </source>
</evidence>
<evidence type="ECO:0000313" key="14">
    <source>
        <dbReference type="Proteomes" id="UP001652700"/>
    </source>
</evidence>
<dbReference type="EnsemblMetazoa" id="XM_028291222.2">
    <property type="protein sequence ID" value="XP_028147023.2"/>
    <property type="gene ID" value="LOC114340475"/>
</dbReference>
<keyword evidence="7" id="KW-0931">ER-Golgi transport</keyword>
<evidence type="ECO:0000313" key="13">
    <source>
        <dbReference type="EnsemblMetazoa" id="XP_028147023.2"/>
    </source>
</evidence>
<sequence length="208" mass="24381">MGLSRQEVNLRRLLAKCELMCKTKKEDDKIEKYVETLEDMLQEVKKLTDSSESIQSYNKRIKDIKAAVGITKNKYIDENDIASMRNDLLGLRQRFVDKAETTKADDFDQVIEFHENMQRKITEDMLHLTKTLKEQSETANKIIKKDTEVVSKSSELTDKNFDKLSVESSKLAEHSKRAWKCWMWIMLALVVAVFINMVLFMKVMKKKY</sequence>